<dbReference type="GO" id="GO:0016810">
    <property type="term" value="F:hydrolase activity, acting on carbon-nitrogen (but not peptide) bonds"/>
    <property type="evidence" value="ECO:0007669"/>
    <property type="project" value="InterPro"/>
</dbReference>
<dbReference type="SUPFAM" id="SSF51338">
    <property type="entry name" value="Composite domain of metallo-dependent hydrolases"/>
    <property type="match status" value="1"/>
</dbReference>
<dbReference type="RefSeq" id="WP_192031502.1">
    <property type="nucleotide sequence ID" value="NZ_JACYTR010000081.1"/>
</dbReference>
<proteinExistence type="predicted"/>
<dbReference type="SUPFAM" id="SSF51556">
    <property type="entry name" value="Metallo-dependent hydrolases"/>
    <property type="match status" value="1"/>
</dbReference>
<dbReference type="InterPro" id="IPR011059">
    <property type="entry name" value="Metal-dep_hydrolase_composite"/>
</dbReference>
<dbReference type="PANTHER" id="PTHR43135:SF3">
    <property type="entry name" value="ALPHA-D-RIBOSE 1-METHYLPHOSPHONATE 5-TRIPHOSPHATE DIPHOSPHATASE"/>
    <property type="match status" value="1"/>
</dbReference>
<dbReference type="InterPro" id="IPR032466">
    <property type="entry name" value="Metal_Hydrolase"/>
</dbReference>
<dbReference type="Proteomes" id="UP000613768">
    <property type="component" value="Unassembled WGS sequence"/>
</dbReference>
<keyword evidence="4" id="KW-1185">Reference proteome</keyword>
<comment type="caution">
    <text evidence="3">The sequence shown here is derived from an EMBL/GenBank/DDBJ whole genome shotgun (WGS) entry which is preliminary data.</text>
</comment>
<dbReference type="AlphaFoldDB" id="A0AAW3ZVJ4"/>
<protein>
    <submittedName>
        <fullName evidence="3">Amidohydrolase family protein</fullName>
    </submittedName>
</protein>
<sequence length="410" mass="42804">MKRWVVMSLGLLVALPTSAADLLIRGATVHVGDGSAALANTDVHVRDGRIAAMGSALAVAGATVIEAKGRPLTPGLFGGVTALGLEEVSLEPSTVDNAVGGAEPDLAAPWRPEFDVSVAFNPSSSVIPVSRVEGITFAAIAPNAAPGGSFVAGQGALIGLSGKLDSVLPASASLYIELGGSASPQAGGSRAAQFMMLEQAIGDARTSQDDERELLTRAGKAVFARYMQGGRVAFRVDRASDIVAVMKLSVKAGFKPIIVGGAEAWRVANRLAAAKVPVVLDPLVNLPSSFDRLAARLDNAALLEQAGVEVVFSHFGDATHNARKIRQLAGNAWAHGLSHAGALRAITDAPARVFGAKDRGRIALGKHADLVLWTGDPLALDSWPEQVWIEGEAQPMRSRQTELRDRYLNR</sequence>
<gene>
    <name evidence="3" type="ORF">IFO71_20220</name>
</gene>
<dbReference type="Gene3D" id="3.20.20.140">
    <property type="entry name" value="Metal-dependent hydrolases"/>
    <property type="match status" value="1"/>
</dbReference>
<name>A0AAW3ZVJ4_9GAMM</name>
<keyword evidence="1" id="KW-0732">Signal</keyword>
<evidence type="ECO:0000313" key="3">
    <source>
        <dbReference type="EMBL" id="MBD8528081.1"/>
    </source>
</evidence>
<feature type="chain" id="PRO_5043419506" evidence="1">
    <location>
        <begin position="20"/>
        <end position="410"/>
    </location>
</feature>
<evidence type="ECO:0000313" key="4">
    <source>
        <dbReference type="Proteomes" id="UP000613768"/>
    </source>
</evidence>
<evidence type="ECO:0000256" key="1">
    <source>
        <dbReference type="SAM" id="SignalP"/>
    </source>
</evidence>
<reference evidence="3 4" key="1">
    <citation type="submission" date="2020-09" db="EMBL/GenBank/DDBJ databases">
        <title>Pseudoxanthomonas sp. CAU 1598 isolated from sand of Yaerae Beach.</title>
        <authorList>
            <person name="Kim W."/>
        </authorList>
    </citation>
    <scope>NUCLEOTIDE SEQUENCE [LARGE SCALE GENOMIC DNA]</scope>
    <source>
        <strain evidence="3 4">CAU 1598</strain>
    </source>
</reference>
<dbReference type="EMBL" id="JACYTR010000081">
    <property type="protein sequence ID" value="MBD8528081.1"/>
    <property type="molecule type" value="Genomic_DNA"/>
</dbReference>
<feature type="domain" description="Amidohydrolase 3" evidence="2">
    <location>
        <begin position="238"/>
        <end position="392"/>
    </location>
</feature>
<feature type="signal peptide" evidence="1">
    <location>
        <begin position="1"/>
        <end position="19"/>
    </location>
</feature>
<dbReference type="PANTHER" id="PTHR43135">
    <property type="entry name" value="ALPHA-D-RIBOSE 1-METHYLPHOSPHONATE 5-TRIPHOSPHATE DIPHOSPHATASE"/>
    <property type="match status" value="1"/>
</dbReference>
<evidence type="ECO:0000259" key="2">
    <source>
        <dbReference type="Pfam" id="PF07969"/>
    </source>
</evidence>
<dbReference type="Gene3D" id="2.30.40.10">
    <property type="entry name" value="Urease, subunit C, domain 1"/>
    <property type="match status" value="1"/>
</dbReference>
<dbReference type="Pfam" id="PF07969">
    <property type="entry name" value="Amidohydro_3"/>
    <property type="match status" value="1"/>
</dbReference>
<organism evidence="3 4">
    <name type="scientific">Pseudomarimonas arenosa</name>
    <dbReference type="NCBI Taxonomy" id="2774145"/>
    <lineage>
        <taxon>Bacteria</taxon>
        <taxon>Pseudomonadati</taxon>
        <taxon>Pseudomonadota</taxon>
        <taxon>Gammaproteobacteria</taxon>
        <taxon>Lysobacterales</taxon>
        <taxon>Lysobacteraceae</taxon>
        <taxon>Pseudomarimonas</taxon>
    </lineage>
</organism>
<dbReference type="InterPro" id="IPR051781">
    <property type="entry name" value="Metallo-dep_Hydrolase"/>
</dbReference>
<dbReference type="InterPro" id="IPR013108">
    <property type="entry name" value="Amidohydro_3"/>
</dbReference>
<accession>A0AAW3ZVJ4</accession>